<proteinExistence type="predicted"/>
<evidence type="ECO:0000313" key="2">
    <source>
        <dbReference type="Proteomes" id="UP000244855"/>
    </source>
</evidence>
<name>A0A2V1DI28_9PLEO</name>
<sequence>MILPGLPLELELFDLELLAAGEVALNELCRSVGDLADVVRVAKLCDVFWELLCRVEVVIRALPEEALIVLEIVPVLLLDDLMDATKVGLEIVDDTLDLVEVVFLLSPNEAPMLTPNEALMLADIMVLVGLDDTADLLELVLGKVFVEAVDLLLLIEAVDLLTWVGMGDLLPGVEAPDLLLAVDR</sequence>
<reference evidence="1 2" key="1">
    <citation type="journal article" date="2018" name="Sci. Rep.">
        <title>Comparative genomics provides insights into the lifestyle and reveals functional heterogeneity of dark septate endophytic fungi.</title>
        <authorList>
            <person name="Knapp D.G."/>
            <person name="Nemeth J.B."/>
            <person name="Barry K."/>
            <person name="Hainaut M."/>
            <person name="Henrissat B."/>
            <person name="Johnson J."/>
            <person name="Kuo A."/>
            <person name="Lim J.H.P."/>
            <person name="Lipzen A."/>
            <person name="Nolan M."/>
            <person name="Ohm R.A."/>
            <person name="Tamas L."/>
            <person name="Grigoriev I.V."/>
            <person name="Spatafora J.W."/>
            <person name="Nagy L.G."/>
            <person name="Kovacs G.M."/>
        </authorList>
    </citation>
    <scope>NUCLEOTIDE SEQUENCE [LARGE SCALE GENOMIC DNA]</scope>
    <source>
        <strain evidence="1 2">DSE2036</strain>
    </source>
</reference>
<keyword evidence="2" id="KW-1185">Reference proteome</keyword>
<accession>A0A2V1DI28</accession>
<dbReference type="AlphaFoldDB" id="A0A2V1DI28"/>
<gene>
    <name evidence="1" type="ORF">DM02DRAFT_673825</name>
</gene>
<protein>
    <submittedName>
        <fullName evidence="1">Uncharacterized protein</fullName>
    </submittedName>
</protein>
<dbReference type="Proteomes" id="UP000244855">
    <property type="component" value="Unassembled WGS sequence"/>
</dbReference>
<evidence type="ECO:0000313" key="1">
    <source>
        <dbReference type="EMBL" id="PVH97837.1"/>
    </source>
</evidence>
<organism evidence="1 2">
    <name type="scientific">Periconia macrospinosa</name>
    <dbReference type="NCBI Taxonomy" id="97972"/>
    <lineage>
        <taxon>Eukaryota</taxon>
        <taxon>Fungi</taxon>
        <taxon>Dikarya</taxon>
        <taxon>Ascomycota</taxon>
        <taxon>Pezizomycotina</taxon>
        <taxon>Dothideomycetes</taxon>
        <taxon>Pleosporomycetidae</taxon>
        <taxon>Pleosporales</taxon>
        <taxon>Massarineae</taxon>
        <taxon>Periconiaceae</taxon>
        <taxon>Periconia</taxon>
    </lineage>
</organism>
<dbReference type="EMBL" id="KZ805427">
    <property type="protein sequence ID" value="PVH97837.1"/>
    <property type="molecule type" value="Genomic_DNA"/>
</dbReference>